<evidence type="ECO:0000256" key="6">
    <source>
        <dbReference type="ARBA" id="ARBA00022475"/>
    </source>
</evidence>
<organism evidence="14 15">
    <name type="scientific">Azospirillum oleiclasticum</name>
    <dbReference type="NCBI Taxonomy" id="2735135"/>
    <lineage>
        <taxon>Bacteria</taxon>
        <taxon>Pseudomonadati</taxon>
        <taxon>Pseudomonadota</taxon>
        <taxon>Alphaproteobacteria</taxon>
        <taxon>Rhodospirillales</taxon>
        <taxon>Azospirillaceae</taxon>
        <taxon>Azospirillum</taxon>
    </lineage>
</organism>
<evidence type="ECO:0000256" key="5">
    <source>
        <dbReference type="ARBA" id="ARBA00022448"/>
    </source>
</evidence>
<comment type="subcellular location">
    <subcellularLocation>
        <location evidence="2 12">Cell inner membrane</location>
        <topology evidence="2 12">Single-pass membrane protein</topology>
    </subcellularLocation>
</comment>
<comment type="function">
    <text evidence="1 12">Required for the export of heme to the periplasm for the biogenesis of c-type cytochromes.</text>
</comment>
<keyword evidence="5 12" id="KW-0813">Transport</keyword>
<dbReference type="InterPro" id="IPR052075">
    <property type="entry name" value="Heme_exporter_D"/>
</dbReference>
<evidence type="ECO:0000256" key="9">
    <source>
        <dbReference type="ARBA" id="ARBA00022748"/>
    </source>
</evidence>
<evidence type="ECO:0000256" key="13">
    <source>
        <dbReference type="SAM" id="MobiDB-lite"/>
    </source>
</evidence>
<dbReference type="RefSeq" id="WP_180283009.1">
    <property type="nucleotide sequence ID" value="NZ_JABFDB010000011.1"/>
</dbReference>
<keyword evidence="10 12" id="KW-1133">Transmembrane helix</keyword>
<dbReference type="Pfam" id="PF04995">
    <property type="entry name" value="CcmD"/>
    <property type="match status" value="1"/>
</dbReference>
<dbReference type="InterPro" id="IPR007078">
    <property type="entry name" value="Haem_export_protD_CcmD"/>
</dbReference>
<keyword evidence="15" id="KW-1185">Reference proteome</keyword>
<feature type="region of interest" description="Disordered" evidence="13">
    <location>
        <begin position="44"/>
        <end position="76"/>
    </location>
</feature>
<evidence type="ECO:0000313" key="14">
    <source>
        <dbReference type="EMBL" id="NYZ21236.1"/>
    </source>
</evidence>
<accession>A0ABX2TA65</accession>
<keyword evidence="8 12" id="KW-0812">Transmembrane</keyword>
<evidence type="ECO:0000256" key="1">
    <source>
        <dbReference type="ARBA" id="ARBA00002442"/>
    </source>
</evidence>
<evidence type="ECO:0000256" key="4">
    <source>
        <dbReference type="ARBA" id="ARBA00016461"/>
    </source>
</evidence>
<reference evidence="14 15" key="1">
    <citation type="submission" date="2020-05" db="EMBL/GenBank/DDBJ databases">
        <title>Azospirillum oleiclasticum sp. nov, a nitrogen-fixing and heavy crude oil-emulsifying bacterium isolated from the crude oil of Yumen Oilfield.</title>
        <authorList>
            <person name="Wu D."/>
            <person name="Cai M."/>
            <person name="Zhang X."/>
        </authorList>
    </citation>
    <scope>NUCLEOTIDE SEQUENCE [LARGE SCALE GENOMIC DNA]</scope>
    <source>
        <strain evidence="14 15">ROY-1-1-2</strain>
    </source>
</reference>
<evidence type="ECO:0000256" key="10">
    <source>
        <dbReference type="ARBA" id="ARBA00022989"/>
    </source>
</evidence>
<keyword evidence="7 12" id="KW-0997">Cell inner membrane</keyword>
<dbReference type="NCBIfam" id="TIGR03141">
    <property type="entry name" value="cytochro_ccmD"/>
    <property type="match status" value="1"/>
</dbReference>
<evidence type="ECO:0000256" key="2">
    <source>
        <dbReference type="ARBA" id="ARBA00004377"/>
    </source>
</evidence>
<dbReference type="PANTHER" id="PTHR37531">
    <property type="entry name" value="HEME EXPORTER PROTEIN D"/>
    <property type="match status" value="1"/>
</dbReference>
<proteinExistence type="inferred from homology"/>
<dbReference type="EMBL" id="JABFDB010000011">
    <property type="protein sequence ID" value="NYZ21236.1"/>
    <property type="molecule type" value="Genomic_DNA"/>
</dbReference>
<dbReference type="PANTHER" id="PTHR37531:SF1">
    <property type="entry name" value="HEME EXPORTER PROTEIN D"/>
    <property type="match status" value="1"/>
</dbReference>
<comment type="similarity">
    <text evidence="3 12">Belongs to the CcmD/CycX/HelD family.</text>
</comment>
<dbReference type="Proteomes" id="UP000584642">
    <property type="component" value="Unassembled WGS sequence"/>
</dbReference>
<feature type="transmembrane region" description="Helical" evidence="12">
    <location>
        <begin position="12"/>
        <end position="31"/>
    </location>
</feature>
<sequence length="76" mass="7907">MAEFFAMGGYAWYVWPSYGIAAAVLIGLLVASVRGLRGQETTLKALEGARPRRRPRANTGNGTGDAAGRPAAGVEG</sequence>
<gene>
    <name evidence="14" type="primary">ccmD</name>
    <name evidence="14" type="ORF">HND93_16080</name>
</gene>
<name>A0ABX2TA65_9PROT</name>
<evidence type="ECO:0000256" key="8">
    <source>
        <dbReference type="ARBA" id="ARBA00022692"/>
    </source>
</evidence>
<evidence type="ECO:0000256" key="11">
    <source>
        <dbReference type="ARBA" id="ARBA00023136"/>
    </source>
</evidence>
<evidence type="ECO:0000256" key="7">
    <source>
        <dbReference type="ARBA" id="ARBA00022519"/>
    </source>
</evidence>
<keyword evidence="9 12" id="KW-0201">Cytochrome c-type biogenesis</keyword>
<evidence type="ECO:0000313" key="15">
    <source>
        <dbReference type="Proteomes" id="UP000584642"/>
    </source>
</evidence>
<evidence type="ECO:0000256" key="3">
    <source>
        <dbReference type="ARBA" id="ARBA00008741"/>
    </source>
</evidence>
<evidence type="ECO:0000256" key="12">
    <source>
        <dbReference type="RuleBase" id="RU363101"/>
    </source>
</evidence>
<protein>
    <recommendedName>
        <fullName evidence="4 12">Heme exporter protein D</fullName>
    </recommendedName>
</protein>
<comment type="caution">
    <text evidence="14">The sequence shown here is derived from an EMBL/GenBank/DDBJ whole genome shotgun (WGS) entry which is preliminary data.</text>
</comment>
<keyword evidence="11 12" id="KW-0472">Membrane</keyword>
<keyword evidence="6 12" id="KW-1003">Cell membrane</keyword>
<feature type="compositionally biased region" description="Low complexity" evidence="13">
    <location>
        <begin position="57"/>
        <end position="68"/>
    </location>
</feature>